<organism evidence="1 2">
    <name type="scientific">Candidatus Polarisedimenticola svalbardensis</name>
    <dbReference type="NCBI Taxonomy" id="2886004"/>
    <lineage>
        <taxon>Bacteria</taxon>
        <taxon>Pseudomonadati</taxon>
        <taxon>Acidobacteriota</taxon>
        <taxon>Candidatus Polarisedimenticolia</taxon>
        <taxon>Candidatus Polarisedimenticolales</taxon>
        <taxon>Candidatus Polarisedimenticolaceae</taxon>
        <taxon>Candidatus Polarisedimenticola</taxon>
    </lineage>
</organism>
<reference evidence="1 2" key="1">
    <citation type="submission" date="2020-08" db="EMBL/GenBank/DDBJ databases">
        <title>Acidobacteriota in marine sediments use diverse sulfur dissimilation pathways.</title>
        <authorList>
            <person name="Wasmund K."/>
        </authorList>
    </citation>
    <scope>NUCLEOTIDE SEQUENCE [LARGE SCALE GENOMIC DNA]</scope>
    <source>
        <strain evidence="1">MAG AM4</strain>
    </source>
</reference>
<proteinExistence type="predicted"/>
<dbReference type="AlphaFoldDB" id="A0A8J6Y9G6"/>
<evidence type="ECO:0000313" key="1">
    <source>
        <dbReference type="EMBL" id="MBD3868861.1"/>
    </source>
</evidence>
<sequence length="183" mass="19430">MEPAKNQETVAPYLASALHAWEELRLEVGETALVAGSGTLTNVFCLAALWCGACPVITLGPDGHVDGVSGWDIPAEDPEPTLDRLTTELAAVPAVAAVDLTGRAAVADMFFEVLPQYARLLLAGDTGEPLTIDYYVNIHRKGIDLMAREIDVSSVDARMLQRASALLSSPDRAEACLRAANKG</sequence>
<name>A0A8J6Y9G6_9BACT</name>
<dbReference type="Gene3D" id="3.40.50.720">
    <property type="entry name" value="NAD(P)-binding Rossmann-like Domain"/>
    <property type="match status" value="1"/>
</dbReference>
<dbReference type="SUPFAM" id="SSF51735">
    <property type="entry name" value="NAD(P)-binding Rossmann-fold domains"/>
    <property type="match status" value="1"/>
</dbReference>
<dbReference type="Proteomes" id="UP000648239">
    <property type="component" value="Unassembled WGS sequence"/>
</dbReference>
<evidence type="ECO:0000313" key="2">
    <source>
        <dbReference type="Proteomes" id="UP000648239"/>
    </source>
</evidence>
<dbReference type="EMBL" id="JACXWD010000046">
    <property type="protein sequence ID" value="MBD3868861.1"/>
    <property type="molecule type" value="Genomic_DNA"/>
</dbReference>
<dbReference type="InterPro" id="IPR036291">
    <property type="entry name" value="NAD(P)-bd_dom_sf"/>
</dbReference>
<accession>A0A8J6Y9G6</accession>
<gene>
    <name evidence="1" type="ORF">IFK94_12105</name>
</gene>
<comment type="caution">
    <text evidence="1">The sequence shown here is derived from an EMBL/GenBank/DDBJ whole genome shotgun (WGS) entry which is preliminary data.</text>
</comment>
<protein>
    <submittedName>
        <fullName evidence="1">Uncharacterized protein</fullName>
    </submittedName>
</protein>